<organism evidence="8 9">
    <name type="scientific">Trichococcus palustris</name>
    <dbReference type="NCBI Taxonomy" id="140314"/>
    <lineage>
        <taxon>Bacteria</taxon>
        <taxon>Bacillati</taxon>
        <taxon>Bacillota</taxon>
        <taxon>Bacilli</taxon>
        <taxon>Lactobacillales</taxon>
        <taxon>Carnobacteriaceae</taxon>
        <taxon>Trichococcus</taxon>
    </lineage>
</organism>
<feature type="topological domain" description="Extracellular" evidence="6">
    <location>
        <begin position="1"/>
        <end position="5"/>
    </location>
</feature>
<keyword evidence="6" id="KW-0132">Cell division</keyword>
<evidence type="ECO:0000256" key="1">
    <source>
        <dbReference type="ARBA" id="ARBA00022692"/>
    </source>
</evidence>
<evidence type="ECO:0000256" key="7">
    <source>
        <dbReference type="SAM" id="Phobius"/>
    </source>
</evidence>
<sequence>MEFIYWLVAIIMIVLIGYGVVMYLTKQQANRIKEIDDKKQKAMAIPVADNLFTLKNMNLTGQTKSTYESWQATWQTITRFQYPEIEAALVSAEQHIQRMNFIKAKQAIVHADQLIDETKNSVEKVNKALEKLLESAKENRKELEEIQERYNKIRKQLLAHSFNFGPAIETLEKNLNYMELDFTKFNSLTSEGDHMEAKEVLSRIEQDLTVMEEVVETIPQLNEQIKAEYEEQIIDLKDGYQRLLNEKYVFETVDVPAEIASVERIIQEAKDSIGLADVNEARKKMDKASREIDSIYGIMENEMGAKEYVDRHTANLQRKMDHVLQSNRYVLLEIDRVAQNYFLNKNELGRAQEFEEQLLKENEALRYYEKMMREHQIAYSVVRDYYEKISQRLSEIDKEQSELVSSLSDLRNREKEIKDSIDVYELDMRNMKRTIEKYHLPGLPNVYLDLFFSVTDRIEELASKLNRVKIDMEEIENISQMCEEDIEMLDNQTQAIVDNAMLTEYMIQYANRYRHSHVEIENAINRALELFHRQYKYDESLAAIKIPLNRIEPGAAKKVEDSYFEEKNRRIF</sequence>
<protein>
    <recommendedName>
        <fullName evidence="6">Septation ring formation regulator EzrA</fullName>
    </recommendedName>
</protein>
<evidence type="ECO:0000313" key="8">
    <source>
        <dbReference type="EMBL" id="CZQ94901.1"/>
    </source>
</evidence>
<feature type="transmembrane region" description="Helical" evidence="7">
    <location>
        <begin position="6"/>
        <end position="25"/>
    </location>
</feature>
<keyword evidence="2 6" id="KW-1133">Transmembrane helix</keyword>
<keyword evidence="6" id="KW-1003">Cell membrane</keyword>
<feature type="coiled-coil region" evidence="6">
    <location>
        <begin position="211"/>
        <end position="246"/>
    </location>
</feature>
<evidence type="ECO:0000256" key="3">
    <source>
        <dbReference type="ARBA" id="ARBA00023054"/>
    </source>
</evidence>
<dbReference type="Proteomes" id="UP000242754">
    <property type="component" value="Unassembled WGS sequence"/>
</dbReference>
<accession>A0A143YNW6</accession>
<feature type="coiled-coil region" evidence="6">
    <location>
        <begin position="458"/>
        <end position="492"/>
    </location>
</feature>
<dbReference type="GO" id="GO:0005886">
    <property type="term" value="C:plasma membrane"/>
    <property type="evidence" value="ECO:0007669"/>
    <property type="project" value="UniProtKB-SubCell"/>
</dbReference>
<dbReference type="HAMAP" id="MF_00728">
    <property type="entry name" value="EzrA"/>
    <property type="match status" value="1"/>
</dbReference>
<keyword evidence="5 6" id="KW-0717">Septation</keyword>
<comment type="function">
    <text evidence="6">Negative regulator of FtsZ ring formation; modulates the frequency and position of FtsZ ring formation. Inhibits FtsZ ring formation at polar sites. Interacts either with FtsZ or with one of its binding partners to promote depolymerization.</text>
</comment>
<dbReference type="GO" id="GO:0000917">
    <property type="term" value="P:division septum assembly"/>
    <property type="evidence" value="ECO:0007669"/>
    <property type="project" value="UniProtKB-KW"/>
</dbReference>
<feature type="coiled-coil region" evidence="6">
    <location>
        <begin position="115"/>
        <end position="156"/>
    </location>
</feature>
<keyword evidence="4 6" id="KW-0472">Membrane</keyword>
<keyword evidence="3 6" id="KW-0175">Coiled coil</keyword>
<dbReference type="STRING" id="140314.SAMN04488076_10953"/>
<keyword evidence="1 6" id="KW-0812">Transmembrane</keyword>
<proteinExistence type="inferred from homology"/>
<comment type="subcellular location">
    <subcellularLocation>
        <location evidence="6">Cell membrane</location>
        <topology evidence="6">Single-pass membrane protein</topology>
    </subcellularLocation>
    <text evidence="6">Colocalized with FtsZ to the nascent septal site.</text>
</comment>
<keyword evidence="9" id="KW-1185">Reference proteome</keyword>
<dbReference type="RefSeq" id="WP_087033384.1">
    <property type="nucleotide sequence ID" value="NZ_FJNE01000005.1"/>
</dbReference>
<reference evidence="8 9" key="1">
    <citation type="submission" date="2016-02" db="EMBL/GenBank/DDBJ databases">
        <authorList>
            <person name="Wen L."/>
            <person name="He K."/>
            <person name="Yang H."/>
        </authorList>
    </citation>
    <scope>NUCLEOTIDE SEQUENCE [LARGE SCALE GENOMIC DNA]</scope>
    <source>
        <strain evidence="8">Trichococcus palustris</strain>
    </source>
</reference>
<keyword evidence="6" id="KW-0131">Cell cycle</keyword>
<comment type="similarity">
    <text evidence="6">Belongs to the EzrA family.</text>
</comment>
<dbReference type="AlphaFoldDB" id="A0A143YNW6"/>
<evidence type="ECO:0000313" key="9">
    <source>
        <dbReference type="Proteomes" id="UP000242754"/>
    </source>
</evidence>
<dbReference type="InterPro" id="IPR010379">
    <property type="entry name" value="EzrA"/>
</dbReference>
<feature type="topological domain" description="Cytoplasmic" evidence="6">
    <location>
        <begin position="25"/>
        <end position="572"/>
    </location>
</feature>
<evidence type="ECO:0000256" key="2">
    <source>
        <dbReference type="ARBA" id="ARBA00022989"/>
    </source>
</evidence>
<evidence type="ECO:0000256" key="5">
    <source>
        <dbReference type="ARBA" id="ARBA00023210"/>
    </source>
</evidence>
<dbReference type="EMBL" id="FJNE01000005">
    <property type="protein sequence ID" value="CZQ94901.1"/>
    <property type="molecule type" value="Genomic_DNA"/>
</dbReference>
<dbReference type="OrthoDB" id="1654473at2"/>
<dbReference type="Pfam" id="PF06160">
    <property type="entry name" value="EzrA"/>
    <property type="match status" value="1"/>
</dbReference>
<dbReference type="GO" id="GO:0000921">
    <property type="term" value="P:septin ring assembly"/>
    <property type="evidence" value="ECO:0007669"/>
    <property type="project" value="InterPro"/>
</dbReference>
<name>A0A143YNW6_9LACT</name>
<gene>
    <name evidence="6" type="primary">ezrA</name>
    <name evidence="8" type="ORF">Tpal_1812</name>
</gene>
<dbReference type="GO" id="GO:0005940">
    <property type="term" value="C:septin ring"/>
    <property type="evidence" value="ECO:0007669"/>
    <property type="project" value="InterPro"/>
</dbReference>
<evidence type="ECO:0000256" key="6">
    <source>
        <dbReference type="HAMAP-Rule" id="MF_00728"/>
    </source>
</evidence>
<evidence type="ECO:0000256" key="4">
    <source>
        <dbReference type="ARBA" id="ARBA00023136"/>
    </source>
</evidence>